<accession>A0ABR0M1Q0</accession>
<evidence type="ECO:0000313" key="1">
    <source>
        <dbReference type="EMBL" id="KAK5276571.1"/>
    </source>
</evidence>
<keyword evidence="2" id="KW-1185">Reference proteome</keyword>
<reference evidence="1 2" key="1">
    <citation type="submission" date="2023-08" db="EMBL/GenBank/DDBJ databases">
        <title>Black Yeasts Isolated from many extreme environments.</title>
        <authorList>
            <person name="Coleine C."/>
            <person name="Stajich J.E."/>
            <person name="Selbmann L."/>
        </authorList>
    </citation>
    <scope>NUCLEOTIDE SEQUENCE [LARGE SCALE GENOMIC DNA]</scope>
    <source>
        <strain evidence="1 2">CCFEE 536</strain>
    </source>
</reference>
<feature type="non-terminal residue" evidence="1">
    <location>
        <position position="60"/>
    </location>
</feature>
<gene>
    <name evidence="1" type="ORF">LTR16_010995</name>
</gene>
<sequence length="60" mass="6641">LPADEVAHLRSQWEQTYTGHAMPPPPPRIYPSRDALVAAGKEFAKKNGYELVIGHSARSQ</sequence>
<comment type="caution">
    <text evidence="1">The sequence shown here is derived from an EMBL/GenBank/DDBJ whole genome shotgun (WGS) entry which is preliminary data.</text>
</comment>
<dbReference type="EMBL" id="JAVRRA010003292">
    <property type="protein sequence ID" value="KAK5276571.1"/>
    <property type="molecule type" value="Genomic_DNA"/>
</dbReference>
<organism evidence="1 2">
    <name type="scientific">Cryomyces antarcticus</name>
    <dbReference type="NCBI Taxonomy" id="329879"/>
    <lineage>
        <taxon>Eukaryota</taxon>
        <taxon>Fungi</taxon>
        <taxon>Dikarya</taxon>
        <taxon>Ascomycota</taxon>
        <taxon>Pezizomycotina</taxon>
        <taxon>Dothideomycetes</taxon>
        <taxon>Dothideomycetes incertae sedis</taxon>
        <taxon>Cryomyces</taxon>
    </lineage>
</organism>
<protein>
    <submittedName>
        <fullName evidence="1">Uncharacterized protein</fullName>
    </submittedName>
</protein>
<evidence type="ECO:0000313" key="2">
    <source>
        <dbReference type="Proteomes" id="UP001357485"/>
    </source>
</evidence>
<proteinExistence type="predicted"/>
<name>A0ABR0M1Q0_9PEZI</name>
<dbReference type="Proteomes" id="UP001357485">
    <property type="component" value="Unassembled WGS sequence"/>
</dbReference>
<feature type="non-terminal residue" evidence="1">
    <location>
        <position position="1"/>
    </location>
</feature>